<keyword evidence="4" id="KW-0547">Nucleotide-binding</keyword>
<dbReference type="Gene3D" id="3.40.50.300">
    <property type="entry name" value="P-loop containing nucleotide triphosphate hydrolases"/>
    <property type="match status" value="1"/>
</dbReference>
<dbReference type="InterPro" id="IPR003591">
    <property type="entry name" value="Leu-rich_rpt_typical-subtyp"/>
</dbReference>
<dbReference type="Pfam" id="PF23559">
    <property type="entry name" value="WHD_DRP"/>
    <property type="match status" value="1"/>
</dbReference>
<evidence type="ECO:0000259" key="8">
    <source>
        <dbReference type="Pfam" id="PF00931"/>
    </source>
</evidence>
<dbReference type="InterPro" id="IPR050905">
    <property type="entry name" value="Plant_NBS-LRR"/>
</dbReference>
<dbReference type="InterPro" id="IPR027417">
    <property type="entry name" value="P-loop_NTPase"/>
</dbReference>
<evidence type="ECO:0000313" key="13">
    <source>
        <dbReference type="RefSeq" id="XP_010418253.1"/>
    </source>
</evidence>
<feature type="domain" description="Disease resistance R13L4/SHOC-2-like LRR" evidence="10">
    <location>
        <begin position="570"/>
        <end position="815"/>
    </location>
</feature>
<dbReference type="InterPro" id="IPR032675">
    <property type="entry name" value="LRR_dom_sf"/>
</dbReference>
<dbReference type="InterPro" id="IPR036388">
    <property type="entry name" value="WH-like_DNA-bd_sf"/>
</dbReference>
<evidence type="ECO:0000256" key="7">
    <source>
        <dbReference type="SAM" id="Coils"/>
    </source>
</evidence>
<feature type="coiled-coil region" evidence="7">
    <location>
        <begin position="29"/>
        <end position="63"/>
    </location>
</feature>
<keyword evidence="6" id="KW-0067">ATP-binding</keyword>
<keyword evidence="11" id="KW-1185">Reference proteome</keyword>
<dbReference type="Gene3D" id="1.10.8.430">
    <property type="entry name" value="Helical domain of apoptotic protease-activating factors"/>
    <property type="match status" value="1"/>
</dbReference>
<keyword evidence="2" id="KW-0433">Leucine-rich repeat</keyword>
<dbReference type="InterPro" id="IPR058922">
    <property type="entry name" value="WHD_DRP"/>
</dbReference>
<dbReference type="PANTHER" id="PTHR33463:SF210">
    <property type="entry name" value="NB-ARC DOMAIN-CONTAINING PROTEIN"/>
    <property type="match status" value="1"/>
</dbReference>
<dbReference type="InterPro" id="IPR002182">
    <property type="entry name" value="NB-ARC"/>
</dbReference>
<reference evidence="11" key="2">
    <citation type="journal article" date="2014" name="Nat. Commun.">
        <title>The emerging biofuel crop Camelina sativa retains a highly undifferentiated hexaploid genome structure.</title>
        <authorList>
            <person name="Kagale S."/>
            <person name="Koh C."/>
            <person name="Nixon J."/>
            <person name="Bollina V."/>
            <person name="Clarke W.E."/>
            <person name="Tuteja R."/>
            <person name="Spillane C."/>
            <person name="Robinson S.J."/>
            <person name="Links M.G."/>
            <person name="Clarke C."/>
            <person name="Higgins E.E."/>
            <person name="Huebert T."/>
            <person name="Sharpe A.G."/>
            <person name="Parkin I.A."/>
        </authorList>
    </citation>
    <scope>NUCLEOTIDE SEQUENCE [LARGE SCALE GENOMIC DNA]</scope>
    <source>
        <strain evidence="11">r\DH55</strain>
    </source>
</reference>
<name>A0ABM0SZ62_CAMSA</name>
<evidence type="ECO:0000256" key="6">
    <source>
        <dbReference type="ARBA" id="ARBA00022840"/>
    </source>
</evidence>
<evidence type="ECO:0000259" key="9">
    <source>
        <dbReference type="Pfam" id="PF23559"/>
    </source>
</evidence>
<evidence type="ECO:0000256" key="2">
    <source>
        <dbReference type="ARBA" id="ARBA00022614"/>
    </source>
</evidence>
<gene>
    <name evidence="12 13" type="primary">LOC104703865</name>
</gene>
<dbReference type="RefSeq" id="XP_010418252.1">
    <property type="nucleotide sequence ID" value="XM_010419950.2"/>
</dbReference>
<evidence type="ECO:0000313" key="12">
    <source>
        <dbReference type="RefSeq" id="XP_010418252.1"/>
    </source>
</evidence>
<dbReference type="Gene3D" id="1.10.10.10">
    <property type="entry name" value="Winged helix-like DNA-binding domain superfamily/Winged helix DNA-binding domain"/>
    <property type="match status" value="1"/>
</dbReference>
<accession>A0ABM0SZ62</accession>
<sequence>MGSCLSVSIPLDQSVNKVSQWLDEKGGYTHNLVKNLVALETTMEELKARRDDLSRRLTIEEDRGLQRLSVIQVWLDRVETIEKEIIGILGTRNVELQRLCLCGFCSKSLLSSYRYGKTVFLKLREVEKLKSEVFDVIVDQVLIPEVEERPLQPTIVGQETMLDKAWKHLMEDGVGVMGVYGMGGVGKTTLLTQLNNKFSEVRCGFDFVIWTVVSKELQIEKILDDIAQKVDLGGEMCNQKSTSQKVVHLFNFLKKKKFVLFLDDIWEKVELAEIGIPIPTPQNRCKVVFSTRSQDVCARMGVEKPMEVQCLADNDAFDLFEKKVGQTTLVSDPEIPELAREVAKKCCGLPLALNVIGETMSCKRTIQEWRHAIHVLNSYAAEFSGMEDKILPLLKYSYDSLKGEHVKSCLLYCALYPEDAEILKDELIEHLICENIIDGSEGVEKAEYKGYDIIGSLVCASLLMEWENDHGRGVVRMHDVVREMALWIASELGTQKEAFIVRAGVGLREIPKVKNWNIVRRMSLMENKIVHLVGSPECMELTTFLMGRGEYGSFSSILEDISSEFFNYMPKLVVLDLSGNNSLSELPEGISNLVSLRYLNLRLTRLRCLPKKVLQELKKLIHLDLGYTALESIDGISSLHNLKVMKVEFSVFPWDLDTMKELETLKHLEILTTSFNISPTLEQFLSSLRLVSRTRFLQISDDLVSSANRHLESTGISLLGSMDKLREFRIERCRIPEIKIGRICSFLSLVKVYIMGCKSLRELTFLMLAPNLRTLRIRHSDDIEDIINKEKACEVEESGNVPFQKLNVLHLENLPKLKNIYWSPLPFPCLEKIYVETCPNLKKLPLDSKSGKQGENGCIISYKSRGWIEGVEWEDEATKIRFLS</sequence>
<dbReference type="SUPFAM" id="SSF52540">
    <property type="entry name" value="P-loop containing nucleoside triphosphate hydrolases"/>
    <property type="match status" value="1"/>
</dbReference>
<evidence type="ECO:0000256" key="4">
    <source>
        <dbReference type="ARBA" id="ARBA00022741"/>
    </source>
</evidence>
<dbReference type="Gene3D" id="3.80.10.10">
    <property type="entry name" value="Ribonuclease Inhibitor"/>
    <property type="match status" value="2"/>
</dbReference>
<evidence type="ECO:0000313" key="11">
    <source>
        <dbReference type="Proteomes" id="UP000694864"/>
    </source>
</evidence>
<reference evidence="11" key="1">
    <citation type="journal article" date="1997" name="Nucleic Acids Res.">
        <title>tRNAscan-SE: a program for improved detection of transfer RNA genes in genomic sequence.</title>
        <authorList>
            <person name="Lowe T.M."/>
            <person name="Eddy S.R."/>
        </authorList>
    </citation>
    <scope>NUCLEOTIDE SEQUENCE [LARGE SCALE GENOMIC DNA]</scope>
    <source>
        <strain evidence="11">r\DH55</strain>
    </source>
</reference>
<comment type="similarity">
    <text evidence="1">Belongs to the disease resistance NB-LRR family.</text>
</comment>
<dbReference type="RefSeq" id="XP_010418253.1">
    <property type="nucleotide sequence ID" value="XM_010419951.2"/>
</dbReference>
<dbReference type="SUPFAM" id="SSF52058">
    <property type="entry name" value="L domain-like"/>
    <property type="match status" value="1"/>
</dbReference>
<feature type="domain" description="NB-ARC" evidence="8">
    <location>
        <begin position="158"/>
        <end position="328"/>
    </location>
</feature>
<evidence type="ECO:0000259" key="10">
    <source>
        <dbReference type="Pfam" id="PF23598"/>
    </source>
</evidence>
<dbReference type="SMART" id="SM00369">
    <property type="entry name" value="LRR_TYP"/>
    <property type="match status" value="3"/>
</dbReference>
<evidence type="ECO:0000256" key="5">
    <source>
        <dbReference type="ARBA" id="ARBA00022821"/>
    </source>
</evidence>
<dbReference type="Pfam" id="PF23598">
    <property type="entry name" value="LRR_14"/>
    <property type="match status" value="1"/>
</dbReference>
<dbReference type="PANTHER" id="PTHR33463">
    <property type="entry name" value="NB-ARC DOMAIN-CONTAINING PROTEIN-RELATED"/>
    <property type="match status" value="1"/>
</dbReference>
<dbReference type="GeneID" id="104703865"/>
<dbReference type="InterPro" id="IPR042197">
    <property type="entry name" value="Apaf_helical"/>
</dbReference>
<dbReference type="Pfam" id="PF00931">
    <property type="entry name" value="NB-ARC"/>
    <property type="match status" value="1"/>
</dbReference>
<organism evidence="11 12">
    <name type="scientific">Camelina sativa</name>
    <name type="common">False flax</name>
    <name type="synonym">Myagrum sativum</name>
    <dbReference type="NCBI Taxonomy" id="90675"/>
    <lineage>
        <taxon>Eukaryota</taxon>
        <taxon>Viridiplantae</taxon>
        <taxon>Streptophyta</taxon>
        <taxon>Embryophyta</taxon>
        <taxon>Tracheophyta</taxon>
        <taxon>Spermatophyta</taxon>
        <taxon>Magnoliopsida</taxon>
        <taxon>eudicotyledons</taxon>
        <taxon>Gunneridae</taxon>
        <taxon>Pentapetalae</taxon>
        <taxon>rosids</taxon>
        <taxon>malvids</taxon>
        <taxon>Brassicales</taxon>
        <taxon>Brassicaceae</taxon>
        <taxon>Camelineae</taxon>
        <taxon>Camelina</taxon>
    </lineage>
</organism>
<dbReference type="PRINTS" id="PR00364">
    <property type="entry name" value="DISEASERSIST"/>
</dbReference>
<protein>
    <submittedName>
        <fullName evidence="12 13">Probable disease resistance protein At1g63360</fullName>
    </submittedName>
</protein>
<keyword evidence="3" id="KW-0677">Repeat</keyword>
<dbReference type="InterPro" id="IPR055414">
    <property type="entry name" value="LRR_R13L4/SHOC2-like"/>
</dbReference>
<feature type="domain" description="Disease resistance protein winged helix" evidence="9">
    <location>
        <begin position="415"/>
        <end position="485"/>
    </location>
</feature>
<reference evidence="12 13" key="3">
    <citation type="submission" date="2025-05" db="UniProtKB">
        <authorList>
            <consortium name="RefSeq"/>
        </authorList>
    </citation>
    <scope>IDENTIFICATION</scope>
    <source>
        <tissue evidence="12 13">Leaf</tissue>
    </source>
</reference>
<proteinExistence type="inferred from homology"/>
<evidence type="ECO:0000256" key="1">
    <source>
        <dbReference type="ARBA" id="ARBA00008894"/>
    </source>
</evidence>
<dbReference type="Proteomes" id="UP000694864">
    <property type="component" value="Chromosome 7"/>
</dbReference>
<keyword evidence="5" id="KW-0611">Plant defense</keyword>
<keyword evidence="7" id="KW-0175">Coiled coil</keyword>
<evidence type="ECO:0000256" key="3">
    <source>
        <dbReference type="ARBA" id="ARBA00022737"/>
    </source>
</evidence>